<gene>
    <name evidence="2" type="ORF">PIB30_077780</name>
</gene>
<reference evidence="2 3" key="1">
    <citation type="journal article" date="2023" name="Plants (Basel)">
        <title>Bridging the Gap: Combining Genomics and Transcriptomics Approaches to Understand Stylosanthes scabra, an Orphan Legume from the Brazilian Caatinga.</title>
        <authorList>
            <person name="Ferreira-Neto J.R.C."/>
            <person name="da Silva M.D."/>
            <person name="Binneck E."/>
            <person name="de Melo N.F."/>
            <person name="da Silva R.H."/>
            <person name="de Melo A.L.T.M."/>
            <person name="Pandolfi V."/>
            <person name="Bustamante F.O."/>
            <person name="Brasileiro-Vidal A.C."/>
            <person name="Benko-Iseppon A.M."/>
        </authorList>
    </citation>
    <scope>NUCLEOTIDE SEQUENCE [LARGE SCALE GENOMIC DNA]</scope>
    <source>
        <tissue evidence="2">Leaves</tissue>
    </source>
</reference>
<feature type="compositionally biased region" description="Basic and acidic residues" evidence="1">
    <location>
        <begin position="46"/>
        <end position="60"/>
    </location>
</feature>
<keyword evidence="3" id="KW-1185">Reference proteome</keyword>
<sequence>MKTRKNSNNRGGTHLAQMRNSNRGGRRRKKAAQSRAPQVAPQVTQRGRDRRQARGSDRLR</sequence>
<protein>
    <submittedName>
        <fullName evidence="2">Uncharacterized protein</fullName>
    </submittedName>
</protein>
<evidence type="ECO:0000256" key="1">
    <source>
        <dbReference type="SAM" id="MobiDB-lite"/>
    </source>
</evidence>
<dbReference type="EMBL" id="JASCZI010001056">
    <property type="protein sequence ID" value="MED6114183.1"/>
    <property type="molecule type" value="Genomic_DNA"/>
</dbReference>
<feature type="non-terminal residue" evidence="2">
    <location>
        <position position="60"/>
    </location>
</feature>
<accession>A0ABU6QQR0</accession>
<dbReference type="Proteomes" id="UP001341840">
    <property type="component" value="Unassembled WGS sequence"/>
</dbReference>
<proteinExistence type="predicted"/>
<evidence type="ECO:0000313" key="3">
    <source>
        <dbReference type="Proteomes" id="UP001341840"/>
    </source>
</evidence>
<comment type="caution">
    <text evidence="2">The sequence shown here is derived from an EMBL/GenBank/DDBJ whole genome shotgun (WGS) entry which is preliminary data.</text>
</comment>
<evidence type="ECO:0000313" key="2">
    <source>
        <dbReference type="EMBL" id="MED6114183.1"/>
    </source>
</evidence>
<organism evidence="2 3">
    <name type="scientific">Stylosanthes scabra</name>
    <dbReference type="NCBI Taxonomy" id="79078"/>
    <lineage>
        <taxon>Eukaryota</taxon>
        <taxon>Viridiplantae</taxon>
        <taxon>Streptophyta</taxon>
        <taxon>Embryophyta</taxon>
        <taxon>Tracheophyta</taxon>
        <taxon>Spermatophyta</taxon>
        <taxon>Magnoliopsida</taxon>
        <taxon>eudicotyledons</taxon>
        <taxon>Gunneridae</taxon>
        <taxon>Pentapetalae</taxon>
        <taxon>rosids</taxon>
        <taxon>fabids</taxon>
        <taxon>Fabales</taxon>
        <taxon>Fabaceae</taxon>
        <taxon>Papilionoideae</taxon>
        <taxon>50 kb inversion clade</taxon>
        <taxon>dalbergioids sensu lato</taxon>
        <taxon>Dalbergieae</taxon>
        <taxon>Pterocarpus clade</taxon>
        <taxon>Stylosanthes</taxon>
    </lineage>
</organism>
<name>A0ABU6QQR0_9FABA</name>
<feature type="region of interest" description="Disordered" evidence="1">
    <location>
        <begin position="1"/>
        <end position="60"/>
    </location>
</feature>